<keyword evidence="2" id="KW-0732">Signal</keyword>
<feature type="compositionally biased region" description="Polar residues" evidence="1">
    <location>
        <begin position="141"/>
        <end position="161"/>
    </location>
</feature>
<sequence>MLSDVIASAVIVLLLGSCGEVSSWVLPPSPSIVKIRKRTARDYYSRSIALAAEKSSRPGIFFEDELECPDEEGCEIDWSSMPGFGDDEETAAAVESHSTAIVNSDDPDCPEEEECEIDWSSMPGFGDDNDEDETAEENAIPSANAQNSDTSSSSMKYTTQEVKYDDRDDEINEKLDELEPQEAYVRQVKRSIEQSRTHMEMNWQIEDCVVDEDTCVDACSDCGGSGKVHCMFCRGTGIIAFGDEFRSCILCKGGLTDCKACTGTGSIASWAKTHDGSS</sequence>
<protein>
    <submittedName>
        <fullName evidence="3">Uncharacterized protein</fullName>
    </submittedName>
</protein>
<evidence type="ECO:0000313" key="3">
    <source>
        <dbReference type="EMBL" id="CAE0722993.1"/>
    </source>
</evidence>
<proteinExistence type="predicted"/>
<evidence type="ECO:0000256" key="1">
    <source>
        <dbReference type="SAM" id="MobiDB-lite"/>
    </source>
</evidence>
<gene>
    <name evidence="3" type="ORF">PAUS00366_LOCUS15749</name>
</gene>
<feature type="compositionally biased region" description="Acidic residues" evidence="1">
    <location>
        <begin position="105"/>
        <end position="117"/>
    </location>
</feature>
<dbReference type="EMBL" id="HBIX01022597">
    <property type="protein sequence ID" value="CAE0722993.1"/>
    <property type="molecule type" value="Transcribed_RNA"/>
</dbReference>
<accession>A0A7S4AQY5</accession>
<feature type="region of interest" description="Disordered" evidence="1">
    <location>
        <begin position="89"/>
        <end position="168"/>
    </location>
</feature>
<feature type="compositionally biased region" description="Acidic residues" evidence="1">
    <location>
        <begin position="127"/>
        <end position="136"/>
    </location>
</feature>
<dbReference type="AlphaFoldDB" id="A0A7S4AQY5"/>
<feature type="signal peptide" evidence="2">
    <location>
        <begin position="1"/>
        <end position="23"/>
    </location>
</feature>
<feature type="chain" id="PRO_5031086564" evidence="2">
    <location>
        <begin position="24"/>
        <end position="278"/>
    </location>
</feature>
<organism evidence="3">
    <name type="scientific">Pseudo-nitzschia australis</name>
    <dbReference type="NCBI Taxonomy" id="44445"/>
    <lineage>
        <taxon>Eukaryota</taxon>
        <taxon>Sar</taxon>
        <taxon>Stramenopiles</taxon>
        <taxon>Ochrophyta</taxon>
        <taxon>Bacillariophyta</taxon>
        <taxon>Bacillariophyceae</taxon>
        <taxon>Bacillariophycidae</taxon>
        <taxon>Bacillariales</taxon>
        <taxon>Bacillariaceae</taxon>
        <taxon>Pseudo-nitzschia</taxon>
    </lineage>
</organism>
<name>A0A7S4AQY5_9STRA</name>
<evidence type="ECO:0000256" key="2">
    <source>
        <dbReference type="SAM" id="SignalP"/>
    </source>
</evidence>
<reference evidence="3" key="1">
    <citation type="submission" date="2021-01" db="EMBL/GenBank/DDBJ databases">
        <authorList>
            <person name="Corre E."/>
            <person name="Pelletier E."/>
            <person name="Niang G."/>
            <person name="Scheremetjew M."/>
            <person name="Finn R."/>
            <person name="Kale V."/>
            <person name="Holt S."/>
            <person name="Cochrane G."/>
            <person name="Meng A."/>
            <person name="Brown T."/>
            <person name="Cohen L."/>
        </authorList>
    </citation>
    <scope>NUCLEOTIDE SEQUENCE</scope>
    <source>
        <strain evidence="3">10249 10 AB</strain>
    </source>
</reference>